<evidence type="ECO:0000313" key="9">
    <source>
        <dbReference type="Proteomes" id="UP000284416"/>
    </source>
</evidence>
<feature type="domain" description="Thioredoxin" evidence="7">
    <location>
        <begin position="32"/>
        <end position="169"/>
    </location>
</feature>
<dbReference type="PROSITE" id="PS51352">
    <property type="entry name" value="THIOREDOXIN_2"/>
    <property type="match status" value="1"/>
</dbReference>
<evidence type="ECO:0000256" key="5">
    <source>
        <dbReference type="ARBA" id="ARBA00023284"/>
    </source>
</evidence>
<dbReference type="InterPro" id="IPR036249">
    <property type="entry name" value="Thioredoxin-like_sf"/>
</dbReference>
<dbReference type="InterPro" id="IPR050553">
    <property type="entry name" value="Thioredoxin_ResA/DsbE_sf"/>
</dbReference>
<dbReference type="PANTHER" id="PTHR42852:SF6">
    <property type="entry name" value="THIOL:DISULFIDE INTERCHANGE PROTEIN DSBE"/>
    <property type="match status" value="1"/>
</dbReference>
<evidence type="ECO:0000259" key="7">
    <source>
        <dbReference type="PROSITE" id="PS51352"/>
    </source>
</evidence>
<evidence type="ECO:0000313" key="8">
    <source>
        <dbReference type="EMBL" id="RHW41308.1"/>
    </source>
</evidence>
<keyword evidence="6" id="KW-0472">Membrane</keyword>
<dbReference type="PROSITE" id="PS00194">
    <property type="entry name" value="THIOREDOXIN_1"/>
    <property type="match status" value="1"/>
</dbReference>
<evidence type="ECO:0000256" key="2">
    <source>
        <dbReference type="ARBA" id="ARBA00022748"/>
    </source>
</evidence>
<dbReference type="Gene3D" id="3.40.30.10">
    <property type="entry name" value="Glutaredoxin"/>
    <property type="match status" value="1"/>
</dbReference>
<organism evidence="8 9">
    <name type="scientific">Neobacillus notoginsengisoli</name>
    <dbReference type="NCBI Taxonomy" id="1578198"/>
    <lineage>
        <taxon>Bacteria</taxon>
        <taxon>Bacillati</taxon>
        <taxon>Bacillota</taxon>
        <taxon>Bacilli</taxon>
        <taxon>Bacillales</taxon>
        <taxon>Bacillaceae</taxon>
        <taxon>Neobacillus</taxon>
    </lineage>
</organism>
<evidence type="ECO:0000256" key="6">
    <source>
        <dbReference type="SAM" id="Phobius"/>
    </source>
</evidence>
<feature type="transmembrane region" description="Helical" evidence="6">
    <location>
        <begin position="6"/>
        <end position="23"/>
    </location>
</feature>
<evidence type="ECO:0000256" key="1">
    <source>
        <dbReference type="ARBA" id="ARBA00004196"/>
    </source>
</evidence>
<dbReference type="Pfam" id="PF00578">
    <property type="entry name" value="AhpC-TSA"/>
    <property type="match status" value="1"/>
</dbReference>
<dbReference type="InterPro" id="IPR013766">
    <property type="entry name" value="Thioredoxin_domain"/>
</dbReference>
<keyword evidence="5" id="KW-0676">Redox-active center</keyword>
<sequence>MNNKIMKLTVLLLVVGMFGYFYFNMANKADIPRVGDPAPDFELENLDGEMERLSDYKGQVIFLNYFATWCVPCVDEAPELEAFEKEYGDQYKLLIIDRGETRERVKKFTEKHDVGSSTYLFDYNSKVSKMYGVLKQPESFVIDKEGVIREYIQGPVTKMELYNFVSKYD</sequence>
<keyword evidence="4" id="KW-1015">Disulfide bond</keyword>
<dbReference type="OrthoDB" id="25753at2"/>
<comment type="caution">
    <text evidence="8">The sequence shown here is derived from an EMBL/GenBank/DDBJ whole genome shotgun (WGS) entry which is preliminary data.</text>
</comment>
<dbReference type="InterPro" id="IPR000866">
    <property type="entry name" value="AhpC/TSA"/>
</dbReference>
<evidence type="ECO:0000256" key="3">
    <source>
        <dbReference type="ARBA" id="ARBA00022968"/>
    </source>
</evidence>
<dbReference type="GO" id="GO:0017004">
    <property type="term" value="P:cytochrome complex assembly"/>
    <property type="evidence" value="ECO:0007669"/>
    <property type="project" value="UniProtKB-KW"/>
</dbReference>
<dbReference type="PANTHER" id="PTHR42852">
    <property type="entry name" value="THIOL:DISULFIDE INTERCHANGE PROTEIN DSBE"/>
    <property type="match status" value="1"/>
</dbReference>
<accession>A0A417YVP7</accession>
<evidence type="ECO:0000256" key="4">
    <source>
        <dbReference type="ARBA" id="ARBA00023157"/>
    </source>
</evidence>
<dbReference type="Proteomes" id="UP000284416">
    <property type="component" value="Unassembled WGS sequence"/>
</dbReference>
<protein>
    <submittedName>
        <fullName evidence="8">TlpA family protein disulfide reductase</fullName>
    </submittedName>
</protein>
<dbReference type="GO" id="GO:0016209">
    <property type="term" value="F:antioxidant activity"/>
    <property type="evidence" value="ECO:0007669"/>
    <property type="project" value="InterPro"/>
</dbReference>
<comment type="subcellular location">
    <subcellularLocation>
        <location evidence="1">Cell envelope</location>
    </subcellularLocation>
</comment>
<dbReference type="GO" id="GO:0030313">
    <property type="term" value="C:cell envelope"/>
    <property type="evidence" value="ECO:0007669"/>
    <property type="project" value="UniProtKB-SubCell"/>
</dbReference>
<gene>
    <name evidence="8" type="ORF">D1B31_09200</name>
</gene>
<dbReference type="InterPro" id="IPR017937">
    <property type="entry name" value="Thioredoxin_CS"/>
</dbReference>
<keyword evidence="6" id="KW-0812">Transmembrane</keyword>
<dbReference type="SUPFAM" id="SSF52833">
    <property type="entry name" value="Thioredoxin-like"/>
    <property type="match status" value="1"/>
</dbReference>
<keyword evidence="6" id="KW-1133">Transmembrane helix</keyword>
<keyword evidence="2" id="KW-0201">Cytochrome c-type biogenesis</keyword>
<dbReference type="AlphaFoldDB" id="A0A417YVP7"/>
<dbReference type="CDD" id="cd02966">
    <property type="entry name" value="TlpA_like_family"/>
    <property type="match status" value="1"/>
</dbReference>
<proteinExistence type="predicted"/>
<keyword evidence="3" id="KW-0735">Signal-anchor</keyword>
<keyword evidence="9" id="KW-1185">Reference proteome</keyword>
<reference evidence="8 9" key="1">
    <citation type="journal article" date="2017" name="Int. J. Syst. Evol. Microbiol.">
        <title>Bacillus notoginsengisoli sp. nov., a novel bacterium isolated from the rhizosphere of Panax notoginseng.</title>
        <authorList>
            <person name="Zhang M.Y."/>
            <person name="Cheng J."/>
            <person name="Cai Y."/>
            <person name="Zhang T.Y."/>
            <person name="Wu Y.Y."/>
            <person name="Manikprabhu D."/>
            <person name="Li W.J."/>
            <person name="Zhang Y.X."/>
        </authorList>
    </citation>
    <scope>NUCLEOTIDE SEQUENCE [LARGE SCALE GENOMIC DNA]</scope>
    <source>
        <strain evidence="8 9">JCM 30743</strain>
    </source>
</reference>
<dbReference type="EMBL" id="QWEG01000005">
    <property type="protein sequence ID" value="RHW41308.1"/>
    <property type="molecule type" value="Genomic_DNA"/>
</dbReference>
<name>A0A417YVP7_9BACI</name>
<dbReference type="GO" id="GO:0016491">
    <property type="term" value="F:oxidoreductase activity"/>
    <property type="evidence" value="ECO:0007669"/>
    <property type="project" value="InterPro"/>
</dbReference>